<evidence type="ECO:0000313" key="1">
    <source>
        <dbReference type="EMBL" id="CAM9545842.1"/>
    </source>
</evidence>
<name>A0AC59YB49_RANTA</name>
<proteinExistence type="predicted"/>
<gene>
    <name evidence="1" type="ORF">MRATA1EN22A_LOCUS4036</name>
</gene>
<dbReference type="Proteomes" id="UP001162501">
    <property type="component" value="Chromosome 12"/>
</dbReference>
<dbReference type="EMBL" id="OX596096">
    <property type="protein sequence ID" value="CAM9545842.1"/>
    <property type="molecule type" value="Genomic_DNA"/>
</dbReference>
<reference evidence="1" key="1">
    <citation type="submission" date="2023-05" db="EMBL/GenBank/DDBJ databases">
        <authorList>
            <consortium name="ELIXIR-Norway"/>
        </authorList>
    </citation>
    <scope>NUCLEOTIDE SEQUENCE</scope>
</reference>
<organism evidence="1 2">
    <name type="scientific">Rangifer tarandus platyrhynchus</name>
    <name type="common">Svalbard reindeer</name>
    <dbReference type="NCBI Taxonomy" id="3082113"/>
    <lineage>
        <taxon>Eukaryota</taxon>
        <taxon>Metazoa</taxon>
        <taxon>Chordata</taxon>
        <taxon>Craniata</taxon>
        <taxon>Vertebrata</taxon>
        <taxon>Euteleostomi</taxon>
        <taxon>Mammalia</taxon>
        <taxon>Eutheria</taxon>
        <taxon>Laurasiatheria</taxon>
        <taxon>Artiodactyla</taxon>
        <taxon>Ruminantia</taxon>
        <taxon>Pecora</taxon>
        <taxon>Cervidae</taxon>
        <taxon>Odocoileinae</taxon>
        <taxon>Rangifer</taxon>
    </lineage>
</organism>
<evidence type="ECO:0000313" key="2">
    <source>
        <dbReference type="Proteomes" id="UP001162501"/>
    </source>
</evidence>
<feature type="non-terminal residue" evidence="1">
    <location>
        <position position="124"/>
    </location>
</feature>
<reference evidence="1" key="2">
    <citation type="submission" date="2025-03" db="EMBL/GenBank/DDBJ databases">
        <authorList>
            <consortium name="ELIXIR-Norway"/>
            <consortium name="Elixir Norway"/>
        </authorList>
    </citation>
    <scope>NUCLEOTIDE SEQUENCE</scope>
</reference>
<protein>
    <submittedName>
        <fullName evidence="1">Uncharacterized protein</fullName>
    </submittedName>
</protein>
<accession>A0AC59YB49</accession>
<sequence length="124" mass="14062">MLLPSAWGLGGCICRSPLPNSCARSQQQDNTHLQEMWVASVVFRLGDKEQTVPLQQIRNSWFQAGPPEAPFPGGLRRLRVSSQNGEKVLVTVMPEEEMALVRSFVTPWWHGFLRGQLEMRTQED</sequence>